<dbReference type="Pfam" id="PF03432">
    <property type="entry name" value="Relaxase"/>
    <property type="match status" value="1"/>
</dbReference>
<comment type="caution">
    <text evidence="3">The sequence shown here is derived from an EMBL/GenBank/DDBJ whole genome shotgun (WGS) entry which is preliminary data.</text>
</comment>
<dbReference type="AlphaFoldDB" id="A0A251ZTQ6"/>
<feature type="compositionally biased region" description="Polar residues" evidence="1">
    <location>
        <begin position="556"/>
        <end position="566"/>
    </location>
</feature>
<dbReference type="EMBL" id="JOPB01000008">
    <property type="protein sequence ID" value="OUI78046.1"/>
    <property type="molecule type" value="Genomic_DNA"/>
</dbReference>
<evidence type="ECO:0000259" key="2">
    <source>
        <dbReference type="Pfam" id="PF03432"/>
    </source>
</evidence>
<feature type="compositionally biased region" description="Basic and acidic residues" evidence="1">
    <location>
        <begin position="580"/>
        <end position="591"/>
    </location>
</feature>
<reference evidence="4" key="1">
    <citation type="submission" date="2014-06" db="EMBL/GenBank/DDBJ databases">
        <authorList>
            <person name="Winans N.J."/>
            <person name="Newell P.D."/>
            <person name="Douglas A.E."/>
        </authorList>
    </citation>
    <scope>NUCLEOTIDE SEQUENCE [LARGE SCALE GENOMIC DNA]</scope>
    <source>
        <strain evidence="4">DmL_052</strain>
    </source>
</reference>
<dbReference type="RefSeq" id="WP_086632474.1">
    <property type="nucleotide sequence ID" value="NZ_JOPB01000008.1"/>
</dbReference>
<evidence type="ECO:0000313" key="4">
    <source>
        <dbReference type="Proteomes" id="UP000194946"/>
    </source>
</evidence>
<sequence>MIIESNPMVATSSAKEIFAYISENSKNERIELLEGSLWTIENALVDAQQFNRKHGIRHFQISSKETLSDEQFRDMIRRVKEEFDIQDKDVVFSAIHTFLRSDKDADKRHAHLGVRMVNAENGRVKRFDNIYQRQEKISRIAEIDYGFASVKGKHNKAVWHCVDDKYKEDIAKLCEGNLPHAAMSKGTIRKLTKLGKNTCQMKQDIKAIFQNSKNFKEFKGAIEGKGWKVTNGTQKPAMLIIVDENGVFLGSVNRLIGIQKKELDVLVSSPDVFINNLIERYTNRDTIAVNNSPRITPVDPIDKPSGPFIEEVTLVPPFRSKTSIDYFPKDSQVYMSGPVGPISSERVQVTANMTKWQRQAVYDFNKREAKKDKQLREVLINQKKLNELLNSLWDNFEKNYDYLPKEPWSNPKDRDAYYIEQILHKGLDGLRDAYLKKKAKWFSSGKKELNAFNDKLNDFKIKQIDGLNIFKKQNDYDFLLKDKASNIQNFRERKHREWANSLDIKNYLKQKEKVTKLVGYIKDNKDIELLLKSYQNPYAGYQLMLLKEQKKKDNINKNNETNTSLNMDKPSESNNNLNTDKNKNKTFDRSF</sequence>
<dbReference type="Proteomes" id="UP000194946">
    <property type="component" value="Unassembled WGS sequence"/>
</dbReference>
<gene>
    <name evidence="3" type="ORF">HK18_10900</name>
</gene>
<dbReference type="InterPro" id="IPR005094">
    <property type="entry name" value="Endonuclease_MobA/VirD2"/>
</dbReference>
<proteinExistence type="predicted"/>
<organism evidence="3 4">
    <name type="scientific">Commensalibacter intestini</name>
    <dbReference type="NCBI Taxonomy" id="479936"/>
    <lineage>
        <taxon>Bacteria</taxon>
        <taxon>Pseudomonadati</taxon>
        <taxon>Pseudomonadota</taxon>
        <taxon>Alphaproteobacteria</taxon>
        <taxon>Acetobacterales</taxon>
        <taxon>Acetobacteraceae</taxon>
    </lineage>
</organism>
<protein>
    <recommendedName>
        <fullName evidence="2">MobA/VirD2-like nuclease domain-containing protein</fullName>
    </recommendedName>
</protein>
<feature type="domain" description="MobA/VirD2-like nuclease" evidence="2">
    <location>
        <begin position="55"/>
        <end position="146"/>
    </location>
</feature>
<keyword evidence="4" id="KW-1185">Reference proteome</keyword>
<name>A0A251ZTQ6_9PROT</name>
<evidence type="ECO:0000313" key="3">
    <source>
        <dbReference type="EMBL" id="OUI78046.1"/>
    </source>
</evidence>
<accession>A0A251ZTQ6</accession>
<evidence type="ECO:0000256" key="1">
    <source>
        <dbReference type="SAM" id="MobiDB-lite"/>
    </source>
</evidence>
<feature type="region of interest" description="Disordered" evidence="1">
    <location>
        <begin position="556"/>
        <end position="591"/>
    </location>
</feature>